<evidence type="ECO:0000313" key="3">
    <source>
        <dbReference type="EMBL" id="ACR14017.1"/>
    </source>
</evidence>
<dbReference type="AlphaFoldDB" id="C5BS17"/>
<dbReference type="Proteomes" id="UP000009080">
    <property type="component" value="Chromosome"/>
</dbReference>
<sequence>MRSIAFLSVSFLVGACASQTPQLPEGDIPEQWTSINSPSVEQWPSMTWWEDFHQPELTLYLTQVRQQNLALGIAQRNLRIAQINLRDAGFDLAPTPNISVNLSKTATDTLDDGVKRAVADQASATATLGYSDILKKPGQFQLARATFAAEQAQQASIALDIYNTAAQSYFQLLFIREQLAVAQQNLDSAESLLNIIQSKVDNGTTQPLDALQQRIAVQQQRNALASLQQNEFSVLSTLALLVAKPVADVHFNGDTLADIVVPDIQPGLPAALLKRRPDIIQAEANLQIASANQLLARLAFLPNISLTGQAGAVSDSLAELIKSPTVVLSAAASVVETLLDNGARARNNTKARLRLENSVASYRQTALAAFNEVNVLLQNARLAKQLSDVAKADLHRAEEANRIAQIRYQQGAEPYQTLLTTQNAMFAIRVQSLQTKLERINTLLALYQALGGGWQKNSATEQLF</sequence>
<dbReference type="EMBL" id="CP001614">
    <property type="protein sequence ID" value="ACR14017.1"/>
    <property type="molecule type" value="Genomic_DNA"/>
</dbReference>
<dbReference type="eggNOG" id="COG1538">
    <property type="taxonomic scope" value="Bacteria"/>
</dbReference>
<dbReference type="PROSITE" id="PS51257">
    <property type="entry name" value="PROKAR_LIPOPROTEIN"/>
    <property type="match status" value="1"/>
</dbReference>
<dbReference type="InterPro" id="IPR003423">
    <property type="entry name" value="OMP_efflux"/>
</dbReference>
<evidence type="ECO:0000256" key="2">
    <source>
        <dbReference type="SAM" id="Coils"/>
    </source>
</evidence>
<proteinExistence type="inferred from homology"/>
<dbReference type="Gene3D" id="2.20.200.10">
    <property type="entry name" value="Outer membrane efflux proteins (OEP)"/>
    <property type="match status" value="1"/>
</dbReference>
<dbReference type="SUPFAM" id="SSF56954">
    <property type="entry name" value="Outer membrane efflux proteins (OEP)"/>
    <property type="match status" value="1"/>
</dbReference>
<dbReference type="GO" id="GO:0015562">
    <property type="term" value="F:efflux transmembrane transporter activity"/>
    <property type="evidence" value="ECO:0007669"/>
    <property type="project" value="InterPro"/>
</dbReference>
<gene>
    <name evidence="3" type="ordered locus">TERTU_3619</name>
</gene>
<evidence type="ECO:0000256" key="1">
    <source>
        <dbReference type="ARBA" id="ARBA00007613"/>
    </source>
</evidence>
<dbReference type="InterPro" id="IPR010131">
    <property type="entry name" value="MdtP/NodT-like"/>
</dbReference>
<dbReference type="HOGENOM" id="CLU_012817_13_1_6"/>
<name>C5BS17_TERTT</name>
<accession>C5BS17</accession>
<feature type="coiled-coil region" evidence="2">
    <location>
        <begin position="172"/>
        <end position="228"/>
    </location>
</feature>
<reference evidence="3 4" key="1">
    <citation type="journal article" date="2009" name="PLoS ONE">
        <title>The complete genome of Teredinibacter turnerae T7901: an intracellular endosymbiont of marine wood-boring bivalves (shipworms).</title>
        <authorList>
            <person name="Yang J.C."/>
            <person name="Madupu R."/>
            <person name="Durkin A.S."/>
            <person name="Ekborg N.A."/>
            <person name="Pedamallu C.S."/>
            <person name="Hostetler J.B."/>
            <person name="Radune D."/>
            <person name="Toms B.S."/>
            <person name="Henrissat B."/>
            <person name="Coutinho P.M."/>
            <person name="Schwarz S."/>
            <person name="Field L."/>
            <person name="Trindade-Silva A.E."/>
            <person name="Soares C.A.G."/>
            <person name="Elshahawi S."/>
            <person name="Hanora A."/>
            <person name="Schmidt E.W."/>
            <person name="Haygood M.G."/>
            <person name="Posfai J."/>
            <person name="Benner J."/>
            <person name="Madinger C."/>
            <person name="Nove J."/>
            <person name="Anton B."/>
            <person name="Chaudhary K."/>
            <person name="Foster J."/>
            <person name="Holman A."/>
            <person name="Kumar S."/>
            <person name="Lessard P.A."/>
            <person name="Luyten Y.A."/>
            <person name="Slatko B."/>
            <person name="Wood N."/>
            <person name="Wu B."/>
            <person name="Teplitski M."/>
            <person name="Mougous J.D."/>
            <person name="Ward N."/>
            <person name="Eisen J.A."/>
            <person name="Badger J.H."/>
            <person name="Distel D.L."/>
        </authorList>
    </citation>
    <scope>NUCLEOTIDE SEQUENCE [LARGE SCALE GENOMIC DNA]</scope>
    <source>
        <strain evidence="4">ATCC 39867 / T7901</strain>
    </source>
</reference>
<evidence type="ECO:0000313" key="4">
    <source>
        <dbReference type="Proteomes" id="UP000009080"/>
    </source>
</evidence>
<dbReference type="OrthoDB" id="9770517at2"/>
<dbReference type="STRING" id="377629.TERTU_3619"/>
<dbReference type="PANTHER" id="PTHR30203:SF24">
    <property type="entry name" value="BLR4935 PROTEIN"/>
    <property type="match status" value="1"/>
</dbReference>
<dbReference type="KEGG" id="ttu:TERTU_3619"/>
<keyword evidence="2" id="KW-0175">Coiled coil</keyword>
<dbReference type="RefSeq" id="WP_015820132.1">
    <property type="nucleotide sequence ID" value="NC_012997.1"/>
</dbReference>
<comment type="similarity">
    <text evidence="1">Belongs to the outer membrane factor (OMF) (TC 1.B.17) family.</text>
</comment>
<keyword evidence="4" id="KW-1185">Reference proteome</keyword>
<dbReference type="PANTHER" id="PTHR30203">
    <property type="entry name" value="OUTER MEMBRANE CATION EFFLUX PROTEIN"/>
    <property type="match status" value="1"/>
</dbReference>
<protein>
    <submittedName>
        <fullName evidence="3">Outermembrane efflux protein</fullName>
    </submittedName>
</protein>
<organism evidence="3 4">
    <name type="scientific">Teredinibacter turnerae (strain ATCC 39867 / T7901)</name>
    <dbReference type="NCBI Taxonomy" id="377629"/>
    <lineage>
        <taxon>Bacteria</taxon>
        <taxon>Pseudomonadati</taxon>
        <taxon>Pseudomonadota</taxon>
        <taxon>Gammaproteobacteria</taxon>
        <taxon>Cellvibrionales</taxon>
        <taxon>Cellvibrionaceae</taxon>
        <taxon>Teredinibacter</taxon>
    </lineage>
</organism>
<dbReference type="Pfam" id="PF02321">
    <property type="entry name" value="OEP"/>
    <property type="match status" value="2"/>
</dbReference>
<dbReference type="Gene3D" id="1.20.1600.10">
    <property type="entry name" value="Outer membrane efflux proteins (OEP)"/>
    <property type="match status" value="1"/>
</dbReference>